<dbReference type="OrthoDB" id="9816081at2"/>
<gene>
    <name evidence="3" type="ORF">LX87_02828</name>
</gene>
<dbReference type="InterPro" id="IPR029052">
    <property type="entry name" value="Metallo-depent_PP-like"/>
</dbReference>
<reference evidence="3 4" key="1">
    <citation type="submission" date="2018-06" db="EMBL/GenBank/DDBJ databases">
        <title>Genomic Encyclopedia of Archaeal and Bacterial Type Strains, Phase II (KMG-II): from individual species to whole genera.</title>
        <authorList>
            <person name="Goeker M."/>
        </authorList>
    </citation>
    <scope>NUCLEOTIDE SEQUENCE [LARGE SCALE GENOMIC DNA]</scope>
    <source>
        <strain evidence="3 4">DSM 21851</strain>
    </source>
</reference>
<organism evidence="3 4">
    <name type="scientific">Larkinella arboricola</name>
    <dbReference type="NCBI Taxonomy" id="643671"/>
    <lineage>
        <taxon>Bacteria</taxon>
        <taxon>Pseudomonadati</taxon>
        <taxon>Bacteroidota</taxon>
        <taxon>Cytophagia</taxon>
        <taxon>Cytophagales</taxon>
        <taxon>Spirosomataceae</taxon>
        <taxon>Larkinella</taxon>
    </lineage>
</organism>
<proteinExistence type="predicted"/>
<dbReference type="PANTHER" id="PTHR16509">
    <property type="match status" value="1"/>
</dbReference>
<protein>
    <submittedName>
        <fullName evidence="3">Calcineurin-like phosphoesterase family protein</fullName>
    </submittedName>
</protein>
<dbReference type="InterPro" id="IPR004843">
    <property type="entry name" value="Calcineurin-like_PHP"/>
</dbReference>
<keyword evidence="4" id="KW-1185">Reference proteome</keyword>
<feature type="domain" description="Calcineurin-like phosphoesterase" evidence="2">
    <location>
        <begin position="31"/>
        <end position="250"/>
    </location>
</feature>
<dbReference type="RefSeq" id="WP_111628870.1">
    <property type="nucleotide sequence ID" value="NZ_QLMC01000003.1"/>
</dbReference>
<sequence>MRNRYPYLLLASLFFSSLRAFSQTDAQPLFTFGVMTDVQYCDCDNAGTRHYRSSLRKLDEAVQLFNQKKVAFVTHLGDFIDHDFRSFDTLNTIIKPLKSPIRHVLGNHDFSVRREEIARVPATLKLKGRYYSFAKRNWRFIVLDGNDLSVYGNVTTSKNHEQATRTLETLKGQKAPNAQTWNGGIGEQQFKWLKDELRSAAKKSEKVVILCHFPLVPANDPHNLWNHQEVKALLESYPNVRAYFNGHAHQSSYHTEKGIHYITFRGMVEQEETGFAVVEVYNDHLKIDGFAAEPDRILK</sequence>
<evidence type="ECO:0000313" key="3">
    <source>
        <dbReference type="EMBL" id="RAJ97921.1"/>
    </source>
</evidence>
<name>A0A327WXM2_LARAB</name>
<dbReference type="Proteomes" id="UP000248790">
    <property type="component" value="Unassembled WGS sequence"/>
</dbReference>
<dbReference type="GO" id="GO:0016787">
    <property type="term" value="F:hydrolase activity"/>
    <property type="evidence" value="ECO:0007669"/>
    <property type="project" value="InterPro"/>
</dbReference>
<evidence type="ECO:0000256" key="1">
    <source>
        <dbReference type="SAM" id="SignalP"/>
    </source>
</evidence>
<accession>A0A327WXM2</accession>
<dbReference type="AlphaFoldDB" id="A0A327WXM2"/>
<dbReference type="PANTHER" id="PTHR16509:SF1">
    <property type="entry name" value="MANGANESE-DEPENDENT ADP-RIBOSE_CDP-ALCOHOL DIPHOSPHATASE"/>
    <property type="match status" value="1"/>
</dbReference>
<evidence type="ECO:0000259" key="2">
    <source>
        <dbReference type="Pfam" id="PF00149"/>
    </source>
</evidence>
<feature type="chain" id="PRO_5016291006" evidence="1">
    <location>
        <begin position="23"/>
        <end position="299"/>
    </location>
</feature>
<evidence type="ECO:0000313" key="4">
    <source>
        <dbReference type="Proteomes" id="UP000248790"/>
    </source>
</evidence>
<dbReference type="Gene3D" id="3.60.21.10">
    <property type="match status" value="1"/>
</dbReference>
<comment type="caution">
    <text evidence="3">The sequence shown here is derived from an EMBL/GenBank/DDBJ whole genome shotgun (WGS) entry which is preliminary data.</text>
</comment>
<keyword evidence="1" id="KW-0732">Signal</keyword>
<dbReference type="EMBL" id="QLMC01000003">
    <property type="protein sequence ID" value="RAJ97921.1"/>
    <property type="molecule type" value="Genomic_DNA"/>
</dbReference>
<dbReference type="Pfam" id="PF00149">
    <property type="entry name" value="Metallophos"/>
    <property type="match status" value="1"/>
</dbReference>
<dbReference type="SUPFAM" id="SSF56300">
    <property type="entry name" value="Metallo-dependent phosphatases"/>
    <property type="match status" value="1"/>
</dbReference>
<feature type="signal peptide" evidence="1">
    <location>
        <begin position="1"/>
        <end position="22"/>
    </location>
</feature>